<comment type="caution">
    <text evidence="4">The sequence shown here is derived from an EMBL/GenBank/DDBJ whole genome shotgun (WGS) entry which is preliminary data.</text>
</comment>
<keyword evidence="2" id="KW-0229">DNA integration</keyword>
<dbReference type="GO" id="GO:0015074">
    <property type="term" value="P:DNA integration"/>
    <property type="evidence" value="ECO:0007669"/>
    <property type="project" value="UniProtKB-KW"/>
</dbReference>
<keyword evidence="5" id="KW-1185">Reference proteome</keyword>
<dbReference type="Proteomes" id="UP000253046">
    <property type="component" value="Unassembled WGS sequence"/>
</dbReference>
<dbReference type="InterPro" id="IPR038488">
    <property type="entry name" value="Integrase_DNA-bd_sf"/>
</dbReference>
<name>A0A366I0V7_9GAMM</name>
<organism evidence="4 5">
    <name type="scientific">Brenneria salicis ATCC 15712 = DSM 30166</name>
    <dbReference type="NCBI Taxonomy" id="714314"/>
    <lineage>
        <taxon>Bacteria</taxon>
        <taxon>Pseudomonadati</taxon>
        <taxon>Pseudomonadota</taxon>
        <taxon>Gammaproteobacteria</taxon>
        <taxon>Enterobacterales</taxon>
        <taxon>Pectobacteriaceae</taxon>
        <taxon>Brenneria</taxon>
    </lineage>
</organism>
<protein>
    <submittedName>
        <fullName evidence="4">Uncharacterized protein DUF4102</fullName>
    </submittedName>
</protein>
<evidence type="ECO:0000313" key="4">
    <source>
        <dbReference type="EMBL" id="RBP58891.1"/>
    </source>
</evidence>
<reference evidence="4 5" key="1">
    <citation type="submission" date="2018-06" db="EMBL/GenBank/DDBJ databases">
        <title>Genomic Encyclopedia of Type Strains, Phase IV (KMG-IV): sequencing the most valuable type-strain genomes for metagenomic binning, comparative biology and taxonomic classification.</title>
        <authorList>
            <person name="Goeker M."/>
        </authorList>
    </citation>
    <scope>NUCLEOTIDE SEQUENCE [LARGE SCALE GENOMIC DNA]</scope>
    <source>
        <strain evidence="4 5">DSM 30166</strain>
    </source>
</reference>
<dbReference type="PANTHER" id="PTHR30629">
    <property type="entry name" value="PROPHAGE INTEGRASE"/>
    <property type="match status" value="1"/>
</dbReference>
<dbReference type="EMBL" id="QNRY01000045">
    <property type="protein sequence ID" value="RBP58891.1"/>
    <property type="molecule type" value="Genomic_DNA"/>
</dbReference>
<evidence type="ECO:0000256" key="1">
    <source>
        <dbReference type="ARBA" id="ARBA00008857"/>
    </source>
</evidence>
<evidence type="ECO:0000259" key="3">
    <source>
        <dbReference type="Pfam" id="PF13356"/>
    </source>
</evidence>
<sequence>MALTDIKVRTTKPLDKPFKLTDGQGMHLLINPNGSKYWRLQYRFEGKQKVLALGVYPMVSLGEARR</sequence>
<gene>
    <name evidence="4" type="ORF">DES54_1454</name>
</gene>
<comment type="similarity">
    <text evidence="1">Belongs to the 'phage' integrase family.</text>
</comment>
<feature type="domain" description="Integrase DNA-binding" evidence="3">
    <location>
        <begin position="3"/>
        <end position="66"/>
    </location>
</feature>
<dbReference type="InterPro" id="IPR050808">
    <property type="entry name" value="Phage_Integrase"/>
</dbReference>
<evidence type="ECO:0000256" key="2">
    <source>
        <dbReference type="ARBA" id="ARBA00022908"/>
    </source>
</evidence>
<dbReference type="PANTHER" id="PTHR30629:SF9">
    <property type="entry name" value="PROTEIN INTB-RELATED"/>
    <property type="match status" value="1"/>
</dbReference>
<dbReference type="AlphaFoldDB" id="A0A366I0V7"/>
<evidence type="ECO:0000313" key="5">
    <source>
        <dbReference type="Proteomes" id="UP000253046"/>
    </source>
</evidence>
<dbReference type="InterPro" id="IPR025166">
    <property type="entry name" value="Integrase_DNA_bind_dom"/>
</dbReference>
<dbReference type="Gene3D" id="3.30.160.390">
    <property type="entry name" value="Integrase, DNA-binding domain"/>
    <property type="match status" value="1"/>
</dbReference>
<proteinExistence type="inferred from homology"/>
<dbReference type="Pfam" id="PF13356">
    <property type="entry name" value="Arm-DNA-bind_3"/>
    <property type="match status" value="1"/>
</dbReference>
<accession>A0A366I0V7</accession>